<keyword evidence="2" id="KW-0547">Nucleotide-binding</keyword>
<dbReference type="PANTHER" id="PTHR43119">
    <property type="entry name" value="ABC TRANSPORT PROTEIN ATP-BINDING COMPONENT-RELATED"/>
    <property type="match status" value="1"/>
</dbReference>
<proteinExistence type="predicted"/>
<reference evidence="2 3" key="1">
    <citation type="submission" date="2024-09" db="EMBL/GenBank/DDBJ databases">
        <authorList>
            <person name="Sun Q."/>
            <person name="Mori K."/>
        </authorList>
    </citation>
    <scope>NUCLEOTIDE SEQUENCE [LARGE SCALE GENOMIC DNA]</scope>
    <source>
        <strain evidence="2 3">ATCC 51272</strain>
    </source>
</reference>
<feature type="domain" description="ABC transporter" evidence="1">
    <location>
        <begin position="20"/>
        <end position="160"/>
    </location>
</feature>
<organism evidence="2 3">
    <name type="scientific">Hallella seregens ATCC 51272</name>
    <dbReference type="NCBI Taxonomy" id="1336250"/>
    <lineage>
        <taxon>Bacteria</taxon>
        <taxon>Pseudomonadati</taxon>
        <taxon>Bacteroidota</taxon>
        <taxon>Bacteroidia</taxon>
        <taxon>Bacteroidales</taxon>
        <taxon>Prevotellaceae</taxon>
        <taxon>Hallella</taxon>
    </lineage>
</organism>
<keyword evidence="3" id="KW-1185">Reference proteome</keyword>
<evidence type="ECO:0000313" key="3">
    <source>
        <dbReference type="Proteomes" id="UP001589688"/>
    </source>
</evidence>
<gene>
    <name evidence="2" type="ORF">ACFFK8_05075</name>
</gene>
<name>A0ABV5ZIL6_9BACT</name>
<dbReference type="RefSeq" id="WP_027951639.1">
    <property type="nucleotide sequence ID" value="NZ_JADU01000006.1"/>
</dbReference>
<dbReference type="GO" id="GO:0005524">
    <property type="term" value="F:ATP binding"/>
    <property type="evidence" value="ECO:0007669"/>
    <property type="project" value="UniProtKB-KW"/>
</dbReference>
<evidence type="ECO:0000259" key="1">
    <source>
        <dbReference type="Pfam" id="PF00005"/>
    </source>
</evidence>
<dbReference type="Pfam" id="PF00005">
    <property type="entry name" value="ABC_tran"/>
    <property type="match status" value="1"/>
</dbReference>
<comment type="caution">
    <text evidence="2">The sequence shown here is derived from an EMBL/GenBank/DDBJ whole genome shotgun (WGS) entry which is preliminary data.</text>
</comment>
<dbReference type="Proteomes" id="UP001589688">
    <property type="component" value="Unassembled WGS sequence"/>
</dbReference>
<evidence type="ECO:0000313" key="2">
    <source>
        <dbReference type="EMBL" id="MFB9897196.1"/>
    </source>
</evidence>
<dbReference type="InterPro" id="IPR003439">
    <property type="entry name" value="ABC_transporter-like_ATP-bd"/>
</dbReference>
<dbReference type="SUPFAM" id="SSF52540">
    <property type="entry name" value="P-loop containing nucleoside triphosphate hydrolases"/>
    <property type="match status" value="1"/>
</dbReference>
<dbReference type="EMBL" id="JBHLZF010000001">
    <property type="protein sequence ID" value="MFB9897196.1"/>
    <property type="molecule type" value="Genomic_DNA"/>
</dbReference>
<sequence>MLEFKNVCVGLADGTQSAPFSLVVNGGETVCLSGPGGSGKTRLLMAVMGLAPLAAGYITVDGELVTPGSGSYFRQLMAYVPQQPPWNTLTVAELCRQLFALKVNRVRAFDRPALMARWRQLGVDERCYDRATQTLTRPQLQLVLLSMLPLLGRPMVLLDEIPQTPAVQALLHQLTADGAEVVCTCREPLHGSGAEADGGTPTAFDKMIKL</sequence>
<dbReference type="InterPro" id="IPR027417">
    <property type="entry name" value="P-loop_NTPase"/>
</dbReference>
<dbReference type="Gene3D" id="3.40.50.300">
    <property type="entry name" value="P-loop containing nucleotide triphosphate hydrolases"/>
    <property type="match status" value="1"/>
</dbReference>
<protein>
    <submittedName>
        <fullName evidence="2">ATP-binding cassette domain-containing protein</fullName>
    </submittedName>
</protein>
<accession>A0ABV5ZIL6</accession>
<keyword evidence="2" id="KW-0067">ATP-binding</keyword>
<dbReference type="PANTHER" id="PTHR43119:SF1">
    <property type="entry name" value="ABC TRANSPORTER DOMAIN-CONTAINING PROTEIN"/>
    <property type="match status" value="1"/>
</dbReference>